<protein>
    <recommendedName>
        <fullName evidence="5">DUF1576 domain-containing protein</fullName>
    </recommendedName>
</protein>
<keyword evidence="1" id="KW-1133">Transmembrane helix</keyword>
<reference evidence="2 4" key="2">
    <citation type="submission" date="2018-07" db="EMBL/GenBank/DDBJ databases">
        <title>The Genome Sequence of Enterococcus sp. DIV0659b.</title>
        <authorList>
            <consortium name="The Broad Institute Genomics Platform"/>
            <consortium name="The Broad Institute Genomic Center for Infectious Diseases"/>
            <person name="Earl A."/>
            <person name="Manson A."/>
            <person name="Schwartman J."/>
            <person name="Gilmore M."/>
            <person name="Abouelleil A."/>
            <person name="Cao P."/>
            <person name="Chapman S."/>
            <person name="Cusick C."/>
            <person name="Shea T."/>
            <person name="Young S."/>
            <person name="Neafsey D."/>
            <person name="Nusbaum C."/>
            <person name="Birren B."/>
        </authorList>
    </citation>
    <scope>NUCLEOTIDE SEQUENCE [LARGE SCALE GENOMIC DNA]</scope>
    <source>
        <strain evidence="2 4">4G2_DIV0659</strain>
    </source>
</reference>
<feature type="transmembrane region" description="Helical" evidence="1">
    <location>
        <begin position="282"/>
        <end position="304"/>
    </location>
</feature>
<feature type="transmembrane region" description="Helical" evidence="1">
    <location>
        <begin position="202"/>
        <end position="220"/>
    </location>
</feature>
<gene>
    <name evidence="2" type="ORF">A5880_000125</name>
    <name evidence="3" type="ORF">A5880_001219</name>
</gene>
<dbReference type="Pfam" id="PF07613">
    <property type="entry name" value="DUF1576"/>
    <property type="match status" value="2"/>
</dbReference>
<sequence>MANKNQKIYLHTDKKHSEMAHTHRSYSFLISYCLLLIFIGLCSESLSTLSAGMVRILTSPSNLLTDYIQLGTFGSAFVNSGLLTLISVLLAKKEKIPINGPMIAALFTVSGCSFFGKNLYNSIPIIIGGLCYAQIVKKPFSQFIVVSLFGSALSPIISYLTFGISLPLFFSIPLGCLVGIFIGLILPALASHVLTFHQGFSLYNVGFTSGLIAMLFTGILRMFGWKIEGTNLVSVNYHNQLLIFLLFLFLLMFVTGFVVNHYSLKGLKTISKTSGKLITDFISISGVGATMMNMALIGFLLVAYTQVSQSTLNGPIVGAILSAVGFSAFGNHLLNSLPLLISVFLTAQLSSVFEIDQTTVVLAGIFGTGLAPIAGYYGLTFGLIAGFLHMSLVTNVSYLHGGLNLYNNGFSTGFVAAVMVPILDNILQIRKVKRHARKRQSETNH</sequence>
<feature type="transmembrane region" description="Helical" evidence="1">
    <location>
        <begin position="408"/>
        <end position="427"/>
    </location>
</feature>
<feature type="transmembrane region" description="Helical" evidence="1">
    <location>
        <begin position="140"/>
        <end position="161"/>
    </location>
</feature>
<organism evidence="3">
    <name type="scientific">Candidatus Enterococcus mansonii</name>
    <dbReference type="NCBI Taxonomy" id="1834181"/>
    <lineage>
        <taxon>Bacteria</taxon>
        <taxon>Bacillati</taxon>
        <taxon>Bacillota</taxon>
        <taxon>Bacilli</taxon>
        <taxon>Lactobacillales</taxon>
        <taxon>Enterococcaceae</taxon>
        <taxon>Enterococcus</taxon>
    </lineage>
</organism>
<feature type="transmembrane region" description="Helical" evidence="1">
    <location>
        <begin position="360"/>
        <end position="388"/>
    </location>
</feature>
<evidence type="ECO:0000313" key="3">
    <source>
        <dbReference type="EMBL" id="OTO10535.1"/>
    </source>
</evidence>
<evidence type="ECO:0000313" key="2">
    <source>
        <dbReference type="EMBL" id="MEI5992603.1"/>
    </source>
</evidence>
<dbReference type="AlphaFoldDB" id="A0A242CJY3"/>
<keyword evidence="1" id="KW-0812">Transmembrane</keyword>
<comment type="caution">
    <text evidence="3">The sequence shown here is derived from an EMBL/GenBank/DDBJ whole genome shotgun (WGS) entry which is preliminary data.</text>
</comment>
<dbReference type="STRING" id="1834181.A5880_001219"/>
<dbReference type="EMBL" id="NGLE02000001">
    <property type="protein sequence ID" value="MEI5992603.1"/>
    <property type="molecule type" value="Genomic_DNA"/>
</dbReference>
<evidence type="ECO:0008006" key="5">
    <source>
        <dbReference type="Google" id="ProtNLM"/>
    </source>
</evidence>
<dbReference type="RefSeq" id="WP_256924796.1">
    <property type="nucleotide sequence ID" value="NZ_NGLE02000001.1"/>
</dbReference>
<proteinExistence type="predicted"/>
<dbReference type="EMBL" id="NGLE01000001">
    <property type="protein sequence ID" value="OTO10535.1"/>
    <property type="molecule type" value="Genomic_DNA"/>
</dbReference>
<dbReference type="InterPro" id="IPR011470">
    <property type="entry name" value="DUF1576"/>
</dbReference>
<feature type="transmembrane region" description="Helical" evidence="1">
    <location>
        <begin position="26"/>
        <end position="47"/>
    </location>
</feature>
<dbReference type="Proteomes" id="UP000195139">
    <property type="component" value="Unassembled WGS sequence"/>
</dbReference>
<keyword evidence="4" id="KW-1185">Reference proteome</keyword>
<feature type="transmembrane region" description="Helical" evidence="1">
    <location>
        <begin position="168"/>
        <end position="190"/>
    </location>
</feature>
<feature type="transmembrane region" description="Helical" evidence="1">
    <location>
        <begin position="102"/>
        <end position="120"/>
    </location>
</feature>
<evidence type="ECO:0000256" key="1">
    <source>
        <dbReference type="SAM" id="Phobius"/>
    </source>
</evidence>
<accession>A0A242CJY3</accession>
<evidence type="ECO:0000313" key="4">
    <source>
        <dbReference type="Proteomes" id="UP000195139"/>
    </source>
</evidence>
<keyword evidence="1" id="KW-0472">Membrane</keyword>
<feature type="transmembrane region" description="Helical" evidence="1">
    <location>
        <begin position="241"/>
        <end position="262"/>
    </location>
</feature>
<reference evidence="3" key="1">
    <citation type="submission" date="2017-05" db="EMBL/GenBank/DDBJ databases">
        <title>The Genome Sequence of Enterococcus sp. 4G2_DIV0659.</title>
        <authorList>
            <consortium name="The Broad Institute Genomics Platform"/>
            <consortium name="The Broad Institute Genomic Center for Infectious Diseases"/>
            <person name="Earl A."/>
            <person name="Manson A."/>
            <person name="Schwartman J."/>
            <person name="Gilmore M."/>
            <person name="Abouelleil A."/>
            <person name="Cao P."/>
            <person name="Chapman S."/>
            <person name="Cusick C."/>
            <person name="Shea T."/>
            <person name="Young S."/>
            <person name="Neafsey D."/>
            <person name="Nusbaum C."/>
            <person name="Birren B."/>
        </authorList>
    </citation>
    <scope>NUCLEOTIDE SEQUENCE [LARGE SCALE GENOMIC DNA]</scope>
    <source>
        <strain evidence="3">4G2_DIV0659</strain>
    </source>
</reference>
<name>A0A242CJY3_9ENTE</name>
<feature type="transmembrane region" description="Helical" evidence="1">
    <location>
        <begin position="67"/>
        <end position="90"/>
    </location>
</feature>